<dbReference type="SUPFAM" id="SSF48695">
    <property type="entry name" value="Multiheme cytochromes"/>
    <property type="match status" value="1"/>
</dbReference>
<dbReference type="Pfam" id="PF14537">
    <property type="entry name" value="Cytochrom_c3_2"/>
    <property type="match status" value="1"/>
</dbReference>
<evidence type="ECO:0000256" key="2">
    <source>
        <dbReference type="ARBA" id="ARBA00022448"/>
    </source>
</evidence>
<dbReference type="GO" id="GO:0030313">
    <property type="term" value="C:cell envelope"/>
    <property type="evidence" value="ECO:0007669"/>
    <property type="project" value="UniProtKB-SubCell"/>
</dbReference>
<dbReference type="PANTHER" id="PTHR39425">
    <property type="entry name" value="LIPOPROTEIN CYTOCHROME C"/>
    <property type="match status" value="1"/>
</dbReference>
<keyword evidence="7" id="KW-1133">Transmembrane helix</keyword>
<reference evidence="9 10" key="1">
    <citation type="submission" date="2018-05" db="EMBL/GenBank/DDBJ databases">
        <title>A metagenomic window into the 2 km-deep terrestrial subsurface aquifer revealed taxonomically and functionally diverse microbial community comprising novel uncultured bacterial lineages.</title>
        <authorList>
            <person name="Kadnikov V.V."/>
            <person name="Mardanov A.V."/>
            <person name="Beletsky A.V."/>
            <person name="Banks D."/>
            <person name="Pimenov N.V."/>
            <person name="Frank Y.A."/>
            <person name="Karnachuk O.V."/>
            <person name="Ravin N.V."/>
        </authorList>
    </citation>
    <scope>NUCLEOTIDE SEQUENCE [LARGE SCALE GENOMIC DNA]</scope>
    <source>
        <strain evidence="9">BY</strain>
    </source>
</reference>
<keyword evidence="7" id="KW-0472">Membrane</keyword>
<sequence>MEQRETLQSAATKTERVLRAVAQLFNSKWNYYAKASIVGGALFVGAVLGGLGAYFRSPLYTGQHQYIDQPVQFTHEHHVAGLGIDCRYCHFSVETSSFAGIPPTKICMNCHSQVWTQAPILEPIRESFRTDKAIRWQRVHRLADFVYFNHSAHVNKGIGCAECHGAVDRMPLISQEKSLQMAWCLECHRNPEKFVRPKDQVFNMSYQKPENQQALAAELVKDYHIQSKVSCTTCHR</sequence>
<dbReference type="InterPro" id="IPR036280">
    <property type="entry name" value="Multihaem_cyt_sf"/>
</dbReference>
<keyword evidence="4" id="KW-0479">Metal-binding</keyword>
<keyword evidence="6" id="KW-0408">Iron</keyword>
<evidence type="ECO:0000256" key="1">
    <source>
        <dbReference type="ARBA" id="ARBA00004196"/>
    </source>
</evidence>
<name>A0A2Z4Y270_SUMC1</name>
<evidence type="ECO:0000313" key="9">
    <source>
        <dbReference type="EMBL" id="AXA35134.1"/>
    </source>
</evidence>
<comment type="subcellular location">
    <subcellularLocation>
        <location evidence="1">Cell envelope</location>
    </subcellularLocation>
</comment>
<evidence type="ECO:0000256" key="4">
    <source>
        <dbReference type="ARBA" id="ARBA00022723"/>
    </source>
</evidence>
<evidence type="ECO:0000259" key="8">
    <source>
        <dbReference type="Pfam" id="PF14537"/>
    </source>
</evidence>
<gene>
    <name evidence="9" type="ORF">BRCON_0357</name>
</gene>
<keyword evidence="2" id="KW-0813">Transport</keyword>
<evidence type="ECO:0000313" key="10">
    <source>
        <dbReference type="Proteomes" id="UP000262583"/>
    </source>
</evidence>
<feature type="transmembrane region" description="Helical" evidence="7">
    <location>
        <begin position="31"/>
        <end position="55"/>
    </location>
</feature>
<keyword evidence="7" id="KW-0812">Transmembrane</keyword>
<evidence type="ECO:0000256" key="3">
    <source>
        <dbReference type="ARBA" id="ARBA00022617"/>
    </source>
</evidence>
<evidence type="ECO:0000256" key="6">
    <source>
        <dbReference type="ARBA" id="ARBA00023004"/>
    </source>
</evidence>
<evidence type="ECO:0000256" key="5">
    <source>
        <dbReference type="ARBA" id="ARBA00022982"/>
    </source>
</evidence>
<dbReference type="KEGG" id="schv:BRCON_0357"/>
<feature type="domain" description="Tetrahaem cytochrome" evidence="8">
    <location>
        <begin position="152"/>
        <end position="235"/>
    </location>
</feature>
<protein>
    <submittedName>
        <fullName evidence="9">Alternative complex III subunit ActA</fullName>
    </submittedName>
</protein>
<dbReference type="AlphaFoldDB" id="A0A2Z4Y270"/>
<dbReference type="PANTHER" id="PTHR39425:SF1">
    <property type="entry name" value="CYTOCHROME C7-LIKE DOMAIN-CONTAINING PROTEIN"/>
    <property type="match status" value="1"/>
</dbReference>
<organism evidence="9 10">
    <name type="scientific">Sumerlaea chitinivorans</name>
    <dbReference type="NCBI Taxonomy" id="2250252"/>
    <lineage>
        <taxon>Bacteria</taxon>
        <taxon>Candidatus Sumerlaeota</taxon>
        <taxon>Candidatus Sumerlaeia</taxon>
        <taxon>Candidatus Sumerlaeales</taxon>
        <taxon>Candidatus Sumerlaeaceae</taxon>
        <taxon>Candidatus Sumerlaea</taxon>
    </lineage>
</organism>
<dbReference type="CDD" id="cd08168">
    <property type="entry name" value="Cytochrom_C3"/>
    <property type="match status" value="1"/>
</dbReference>
<dbReference type="Gene3D" id="3.90.10.10">
    <property type="entry name" value="Cytochrome C3"/>
    <property type="match status" value="2"/>
</dbReference>
<dbReference type="EMBL" id="CP030759">
    <property type="protein sequence ID" value="AXA35134.1"/>
    <property type="molecule type" value="Genomic_DNA"/>
</dbReference>
<keyword evidence="3" id="KW-0349">Heme</keyword>
<accession>A0A2Z4Y270</accession>
<dbReference type="InterPro" id="IPR012286">
    <property type="entry name" value="Tetrahaem_cytochrome"/>
</dbReference>
<dbReference type="Proteomes" id="UP000262583">
    <property type="component" value="Chromosome"/>
</dbReference>
<keyword evidence="5" id="KW-0249">Electron transport</keyword>
<dbReference type="GO" id="GO:0046872">
    <property type="term" value="F:metal ion binding"/>
    <property type="evidence" value="ECO:0007669"/>
    <property type="project" value="UniProtKB-KW"/>
</dbReference>
<proteinExistence type="predicted"/>
<evidence type="ECO:0000256" key="7">
    <source>
        <dbReference type="SAM" id="Phobius"/>
    </source>
</evidence>